<feature type="domain" description="Agenet" evidence="2">
    <location>
        <begin position="1646"/>
        <end position="1710"/>
    </location>
</feature>
<dbReference type="InterPro" id="IPR008395">
    <property type="entry name" value="Agenet-like_dom"/>
</dbReference>
<dbReference type="CDD" id="cd20405">
    <property type="entry name" value="Tudor_Agenet_AtDUF_rpt1_3"/>
    <property type="match status" value="1"/>
</dbReference>
<comment type="caution">
    <text evidence="3">The sequence shown here is derived from an EMBL/GenBank/DDBJ whole genome shotgun (WGS) entry which is preliminary data.</text>
</comment>
<feature type="region of interest" description="Disordered" evidence="1">
    <location>
        <begin position="1223"/>
        <end position="1248"/>
    </location>
</feature>
<feature type="compositionally biased region" description="Basic and acidic residues" evidence="1">
    <location>
        <begin position="524"/>
        <end position="539"/>
    </location>
</feature>
<keyword evidence="4" id="KW-1185">Reference proteome</keyword>
<dbReference type="SMART" id="SM00743">
    <property type="entry name" value="Agenet"/>
    <property type="match status" value="2"/>
</dbReference>
<feature type="compositionally biased region" description="Basic and acidic residues" evidence="1">
    <location>
        <begin position="1551"/>
        <end position="1562"/>
    </location>
</feature>
<evidence type="ECO:0000256" key="1">
    <source>
        <dbReference type="SAM" id="MobiDB-lite"/>
    </source>
</evidence>
<feature type="domain" description="Agenet" evidence="2">
    <location>
        <begin position="1737"/>
        <end position="1795"/>
    </location>
</feature>
<feature type="region of interest" description="Disordered" evidence="1">
    <location>
        <begin position="1286"/>
        <end position="1311"/>
    </location>
</feature>
<dbReference type="Proteomes" id="UP000585474">
    <property type="component" value="Unassembled WGS sequence"/>
</dbReference>
<dbReference type="InterPro" id="IPR014002">
    <property type="entry name" value="Agenet_dom_plant"/>
</dbReference>
<feature type="compositionally biased region" description="Polar residues" evidence="1">
    <location>
        <begin position="1064"/>
        <end position="1083"/>
    </location>
</feature>
<feature type="region of interest" description="Disordered" evidence="1">
    <location>
        <begin position="520"/>
        <end position="539"/>
    </location>
</feature>
<name>A0A7J0H0F7_9ERIC</name>
<feature type="region of interest" description="Disordered" evidence="1">
    <location>
        <begin position="177"/>
        <end position="205"/>
    </location>
</feature>
<protein>
    <submittedName>
        <fullName evidence="3">G2484-1 protein</fullName>
    </submittedName>
</protein>
<feature type="compositionally biased region" description="Basic and acidic residues" evidence="1">
    <location>
        <begin position="2072"/>
        <end position="2081"/>
    </location>
</feature>
<feature type="region of interest" description="Disordered" evidence="1">
    <location>
        <begin position="2190"/>
        <end position="2214"/>
    </location>
</feature>
<feature type="region of interest" description="Disordered" evidence="1">
    <location>
        <begin position="845"/>
        <end position="915"/>
    </location>
</feature>
<dbReference type="Pfam" id="PF05641">
    <property type="entry name" value="Agenet"/>
    <property type="match status" value="1"/>
</dbReference>
<proteinExistence type="predicted"/>
<feature type="region of interest" description="Disordered" evidence="1">
    <location>
        <begin position="1180"/>
        <end position="1204"/>
    </location>
</feature>
<feature type="region of interest" description="Disordered" evidence="1">
    <location>
        <begin position="2030"/>
        <end position="2104"/>
    </location>
</feature>
<dbReference type="InterPro" id="IPR055274">
    <property type="entry name" value="SWO1"/>
</dbReference>
<feature type="region of interest" description="Disordered" evidence="1">
    <location>
        <begin position="383"/>
        <end position="408"/>
    </location>
</feature>
<feature type="compositionally biased region" description="Polar residues" evidence="1">
    <location>
        <begin position="1185"/>
        <end position="1194"/>
    </location>
</feature>
<accession>A0A7J0H0F7</accession>
<feature type="compositionally biased region" description="Basic and acidic residues" evidence="1">
    <location>
        <begin position="183"/>
        <end position="197"/>
    </location>
</feature>
<feature type="compositionally biased region" description="Basic and acidic residues" evidence="1">
    <location>
        <begin position="383"/>
        <end position="396"/>
    </location>
</feature>
<feature type="compositionally biased region" description="Basic and acidic residues" evidence="1">
    <location>
        <begin position="1949"/>
        <end position="1960"/>
    </location>
</feature>
<dbReference type="EMBL" id="BJWL01000025">
    <property type="protein sequence ID" value="GFZ16526.1"/>
    <property type="molecule type" value="Genomic_DNA"/>
</dbReference>
<organism evidence="3 4">
    <name type="scientific">Actinidia rufa</name>
    <dbReference type="NCBI Taxonomy" id="165716"/>
    <lineage>
        <taxon>Eukaryota</taxon>
        <taxon>Viridiplantae</taxon>
        <taxon>Streptophyta</taxon>
        <taxon>Embryophyta</taxon>
        <taxon>Tracheophyta</taxon>
        <taxon>Spermatophyta</taxon>
        <taxon>Magnoliopsida</taxon>
        <taxon>eudicotyledons</taxon>
        <taxon>Gunneridae</taxon>
        <taxon>Pentapetalae</taxon>
        <taxon>asterids</taxon>
        <taxon>Ericales</taxon>
        <taxon>Actinidiaceae</taxon>
        <taxon>Actinidia</taxon>
    </lineage>
</organism>
<feature type="region of interest" description="Disordered" evidence="1">
    <location>
        <begin position="1540"/>
        <end position="1565"/>
    </location>
</feature>
<feature type="compositionally biased region" description="Basic and acidic residues" evidence="1">
    <location>
        <begin position="892"/>
        <end position="915"/>
    </location>
</feature>
<dbReference type="PANTHER" id="PTHR48429">
    <property type="entry name" value="AGENET DOMAIN-CONTAINING PROTEIN"/>
    <property type="match status" value="1"/>
</dbReference>
<sequence length="2269" mass="244853">MDYDENDFQGQNLQLAGEESSKFSPVLHPYALPKFDFDDGLQGHLRFDSLVENEVFLGIPSQEDNQWIEDFSRGSSGIEFSSSATESCSIARRNNVWSEATSSESVEMLLKSVRQEEMVPGETIIEESDACDELRGLTEQMEHHLKQDDKAKDVMDSEPALPLEECTEHFSNLNDAEGTSKTQEAEKSIHRSSHELDPNISSGTRGVIVTESMPGVDRECDDVNQTAARISVNESHDNKIQIDSSGSGVQIDDMDSSSKEASVRVLDTNQPEHQGIAAETDTHNLENLPRPSSEAESTEQHDRCISKFRENIHVDLPVVFEGDSKLKGHALEISNVKAGIPASSDNGQAVGSSSNYGEEHSSLTLACSSTELLREKHAVQDLKGVDDGSVDQKKDSNAGGHVSPPTAAGSMQIFEGNLVSNPNDVRYDQDVSRKEREIAKLPNDSTSMDYEIVESLSSGKRIEPLSQGEDMKGNNEEVQELECATSARNEPALNVVIEKTNLALHDTVDGVPLLSESGVTVGKGTDHVDDTKKTEDEGPKEANVLALKESSQGGELRPLLELEKDAPHSSACKLSHEDVDQSLTVEICNPASGTERGLSLDMPFNTASGSEQIAKATKTCQNSSSKLEACRSLCVIQQEGDPAKFVVRRLILNLSTSVHAVRRKLVILKMTNIRGHSPTVLSASILMDNVLFSLSLVLEILVEQYRSILQVIDHEAPFSKQFMETGGAQKFFELLFGMVITRAGEDAMKWKVRKWRLVVRSFPPLLSSNSDYFSSRVEGGSANSVKHDCGTPTVGCIVLSQSEKEKEGVKEPMGEVFPVSEVTLNLTSQNVSRDNAANDERSFTSEAHLSAGPSERETSKDGQSPIRPMASIIEGSPSTSSVGQMDPKMGNRKKESAKRGKHKETTPSRQTEKRSCNVSVSLAGTGQFVQFEGLRPLGKVESSGTIPCGLVSMPTSNLPDLNTSTQPSALFQQPFTDLQQVQLRAQIFVYGSLIQGAAPDEACMVSAYGASDGGRSVWEPVWRACMERIQGQKSYPNKPETPVQPRSGARPPDQSIKRGAHQSKVASSPLVQASSKGTPSPVVNSMIPLSSPLWNISTPSDGLKSSGMQRTGPLDYHQPLAPLRPFQTSSTQGFVGHNASWLSQTPFSGPWVASPQTSAFDANAHFSLLPMTETVKLTPVKESSAPASSGTKLASPSALVHSKGPSLVAENSSLSGMKEISVLPGQNSTNLKPRKRKKVTASEDLGRNSLLAQTRTESVSAPVVTSHLSSSVIVSTPAFFASKTDASKSVTAISPTPSTDHLKRGEQKGEQKLIISEETSSKIEEAKRQAEDAAALAAAAVSHSQSVWSQLDKQKNSGLSPDAETKLASAAVAVAAAAAVAKAAAAAAKIASNAALQAKLMADEVLISSITGNPALTNSSSLPDVNNLGKTTAASILMGGNGGNCSSYVIVAAREAARRRVEAASAASKQAENLDAILKAAELAAEAVSQAGKIVAMGDPLPLNELVEAGPEGYWRVPQMPPKQGVIPNSDNRERYKVDSIEDGLSVPGSHAKDGPSEEAKTKNRGFSPIAREVSKESMEDHLRAVDGISSSFTASETDARGKRSRRASDLAKTIGVVPECEIGSISASITTQDDYQKAVGIVKDNSIKEGCLVEVRKDGHEFKTAWFSANVLSLKDGKAFVCYTELQSDEGSGLLREWVTLEGEANNAPRVRIAHPMTTMRFEGTRKRRRAAMGDYVWSVGDRVDAWMQDCWREGVVTEKNKMDDATLTVHFPAERETSVVKAWHLRPTLIWKDGEWVEWSSSREKDPSSQGDTPQEKRLKLGIPAIEVREKDKLPKNIEFVEPRKPDEPRFLPLSANEKIFDVGKGTGDQNKPNALRTMRTGLQKEGSRVIFGVPKPGKKRKFMEVSKHYVAEKSSKTNESNDSVKFAKYLMPQGPGSRGWNNTKIVPKEKPAAESRTRALRSGKSQGVSGRTFPQKDRVSVPALSAQNDGNAIDHMIKGSVSTEENVSGQQGLMEFGSVSNTEGVAEGSVSFSSQALPSDAPSKKTSTSNAKSERVEGGKLAPSSRKLAKAEVKDKLTSGDQGSKLEVAERRRSNRRIQPTSRGTGFMVQICAGGVHPPGRCPCVFPTVCENLHLRESDRLRNSFFATQKLVWVLLMASKCSRFINRASLSCLKSAIKSNLRTASASMDGSATSSSSRFSLPTRSTSSPLRRFSFSRSPSELGCVQSLLPLHSAVAASRMTSRLSSTSRSCSALSQGTLCRTSPGL</sequence>
<evidence type="ECO:0000313" key="3">
    <source>
        <dbReference type="EMBL" id="GFZ16526.1"/>
    </source>
</evidence>
<dbReference type="PANTHER" id="PTHR48429:SF1">
    <property type="entry name" value="AGENET DOMAIN-CONTAINING PROTEIN"/>
    <property type="match status" value="1"/>
</dbReference>
<evidence type="ECO:0000259" key="2">
    <source>
        <dbReference type="SMART" id="SM00743"/>
    </source>
</evidence>
<feature type="compositionally biased region" description="Polar residues" evidence="1">
    <location>
        <begin position="1287"/>
        <end position="1299"/>
    </location>
</feature>
<feature type="compositionally biased region" description="Basic and acidic residues" evidence="1">
    <location>
        <begin position="1300"/>
        <end position="1311"/>
    </location>
</feature>
<feature type="region of interest" description="Disordered" evidence="1">
    <location>
        <begin position="1030"/>
        <end position="1084"/>
    </location>
</feature>
<evidence type="ECO:0000313" key="4">
    <source>
        <dbReference type="Proteomes" id="UP000585474"/>
    </source>
</evidence>
<dbReference type="OrthoDB" id="433924at2759"/>
<feature type="region of interest" description="Disordered" evidence="1">
    <location>
        <begin position="1"/>
        <end position="20"/>
    </location>
</feature>
<reference evidence="3 4" key="1">
    <citation type="submission" date="2019-07" db="EMBL/GenBank/DDBJ databases">
        <title>De Novo Assembly of kiwifruit Actinidia rufa.</title>
        <authorList>
            <person name="Sugita-Konishi S."/>
            <person name="Sato K."/>
            <person name="Mori E."/>
            <person name="Abe Y."/>
            <person name="Kisaki G."/>
            <person name="Hamano K."/>
            <person name="Suezawa K."/>
            <person name="Otani M."/>
            <person name="Fukuda T."/>
            <person name="Manabe T."/>
            <person name="Gomi K."/>
            <person name="Tabuchi M."/>
            <person name="Akimitsu K."/>
            <person name="Kataoka I."/>
        </authorList>
    </citation>
    <scope>NUCLEOTIDE SEQUENCE [LARGE SCALE GENOMIC DNA]</scope>
    <source>
        <strain evidence="4">cv. Fuchu</strain>
    </source>
</reference>
<feature type="region of interest" description="Disordered" evidence="1">
    <location>
        <begin position="1938"/>
        <end position="1995"/>
    </location>
</feature>
<gene>
    <name evidence="3" type="ORF">Acr_25g0009350</name>
</gene>
<feature type="region of interest" description="Disordered" evidence="1">
    <location>
        <begin position="235"/>
        <end position="302"/>
    </location>
</feature>